<feature type="transmembrane region" description="Helical" evidence="5">
    <location>
        <begin position="51"/>
        <end position="71"/>
    </location>
</feature>
<gene>
    <name evidence="6" type="ORF">SNE40_023203</name>
</gene>
<keyword evidence="3 5" id="KW-1133">Transmembrane helix</keyword>
<comment type="caution">
    <text evidence="6">The sequence shown here is derived from an EMBL/GenBank/DDBJ whole genome shotgun (WGS) entry which is preliminary data.</text>
</comment>
<feature type="transmembrane region" description="Helical" evidence="5">
    <location>
        <begin position="423"/>
        <end position="446"/>
    </location>
</feature>
<dbReference type="SUPFAM" id="SSF103473">
    <property type="entry name" value="MFS general substrate transporter"/>
    <property type="match status" value="1"/>
</dbReference>
<name>A0AAN8FY32_PATCE</name>
<dbReference type="PANTHER" id="PTHR10924">
    <property type="entry name" value="MAJOR FACILITATOR SUPERFAMILY PROTEIN-RELATED"/>
    <property type="match status" value="1"/>
</dbReference>
<feature type="transmembrane region" description="Helical" evidence="5">
    <location>
        <begin position="328"/>
        <end position="347"/>
    </location>
</feature>
<dbReference type="InterPro" id="IPR011701">
    <property type="entry name" value="MFS"/>
</dbReference>
<organism evidence="6 7">
    <name type="scientific">Patella caerulea</name>
    <name type="common">Rayed Mediterranean limpet</name>
    <dbReference type="NCBI Taxonomy" id="87958"/>
    <lineage>
        <taxon>Eukaryota</taxon>
        <taxon>Metazoa</taxon>
        <taxon>Spiralia</taxon>
        <taxon>Lophotrochozoa</taxon>
        <taxon>Mollusca</taxon>
        <taxon>Gastropoda</taxon>
        <taxon>Patellogastropoda</taxon>
        <taxon>Patelloidea</taxon>
        <taxon>Patellidae</taxon>
        <taxon>Patella</taxon>
    </lineage>
</organism>
<protein>
    <submittedName>
        <fullName evidence="6">Uncharacterized protein</fullName>
    </submittedName>
</protein>
<dbReference type="Pfam" id="PF07690">
    <property type="entry name" value="MFS_1"/>
    <property type="match status" value="1"/>
</dbReference>
<evidence type="ECO:0000256" key="5">
    <source>
        <dbReference type="SAM" id="Phobius"/>
    </source>
</evidence>
<dbReference type="GO" id="GO:0022857">
    <property type="term" value="F:transmembrane transporter activity"/>
    <property type="evidence" value="ECO:0007669"/>
    <property type="project" value="InterPro"/>
</dbReference>
<dbReference type="Gene3D" id="1.20.1250.20">
    <property type="entry name" value="MFS general substrate transporter like domains"/>
    <property type="match status" value="2"/>
</dbReference>
<feature type="transmembrane region" description="Helical" evidence="5">
    <location>
        <begin position="185"/>
        <end position="204"/>
    </location>
</feature>
<keyword evidence="7" id="KW-1185">Reference proteome</keyword>
<proteinExistence type="predicted"/>
<keyword evidence="2 5" id="KW-0812">Transmembrane</keyword>
<sequence>MSSGNVDGLEKCSNGFDNPLFNGNLPINTIYVPDEKPPITDKNIQLYARRWYIVFLFSLLAGIQALVWIFWGPIAATSEHAYGWKDSDIAFFNNWGPITFIPMALPIAWLTDRKGLRYTVLAGMLLVTAATGIKCIDKNPPNITWLTHAGQCLNGMVGPIAMGAVTTISSTWFPPHQRATATSIMYSAQTLFIAISFILGPFLVPETFKRLNETDQNRSIFVNTTTEIDEVVRIERDNIIYYSYGVFGFCVLLLITMFIYFPNKPPSPPSPSASRERLDYKSGLKQLMRNGQFWFIAIIYGLSTGTRDSWSSMIDVNFKEHNVSQVEVGWIAFTSAIASVVATIIVARFADKFTRRLKIFLIFLFFSTTVMYLWLILTLLNVIPFHKDYLFISDVLASLLNGATSPLFYELSCEITYPVAEGVTNVVITTQNNVAALIFLGIFFIPGIGTMWMNWALLAAYGLGTIALFFLTETHHRLDVDEHKID</sequence>
<dbReference type="EMBL" id="JAZGQO010000021">
    <property type="protein sequence ID" value="KAK6166542.1"/>
    <property type="molecule type" value="Genomic_DNA"/>
</dbReference>
<evidence type="ECO:0000256" key="3">
    <source>
        <dbReference type="ARBA" id="ARBA00022989"/>
    </source>
</evidence>
<dbReference type="Proteomes" id="UP001347796">
    <property type="component" value="Unassembled WGS sequence"/>
</dbReference>
<dbReference type="GO" id="GO:0016020">
    <property type="term" value="C:membrane"/>
    <property type="evidence" value="ECO:0007669"/>
    <property type="project" value="UniProtKB-SubCell"/>
</dbReference>
<keyword evidence="4 5" id="KW-0472">Membrane</keyword>
<feature type="transmembrane region" description="Helical" evidence="5">
    <location>
        <begin position="239"/>
        <end position="261"/>
    </location>
</feature>
<accession>A0AAN8FY32</accession>
<evidence type="ECO:0000313" key="7">
    <source>
        <dbReference type="Proteomes" id="UP001347796"/>
    </source>
</evidence>
<dbReference type="AlphaFoldDB" id="A0AAN8FY32"/>
<dbReference type="InterPro" id="IPR049680">
    <property type="entry name" value="FLVCR1-2_SLC49-like"/>
</dbReference>
<reference evidence="6 7" key="1">
    <citation type="submission" date="2024-01" db="EMBL/GenBank/DDBJ databases">
        <title>The genome of the rayed Mediterranean limpet Patella caerulea (Linnaeus, 1758).</title>
        <authorList>
            <person name="Anh-Thu Weber A."/>
            <person name="Halstead-Nussloch G."/>
        </authorList>
    </citation>
    <scope>NUCLEOTIDE SEQUENCE [LARGE SCALE GENOMIC DNA]</scope>
    <source>
        <strain evidence="6">AATW-2023a</strain>
        <tissue evidence="6">Whole specimen</tissue>
    </source>
</reference>
<feature type="transmembrane region" description="Helical" evidence="5">
    <location>
        <begin position="452"/>
        <end position="471"/>
    </location>
</feature>
<evidence type="ECO:0000256" key="1">
    <source>
        <dbReference type="ARBA" id="ARBA00004141"/>
    </source>
</evidence>
<dbReference type="InterPro" id="IPR036259">
    <property type="entry name" value="MFS_trans_sf"/>
</dbReference>
<evidence type="ECO:0000256" key="4">
    <source>
        <dbReference type="ARBA" id="ARBA00023136"/>
    </source>
</evidence>
<evidence type="ECO:0000313" key="6">
    <source>
        <dbReference type="EMBL" id="KAK6166542.1"/>
    </source>
</evidence>
<comment type="subcellular location">
    <subcellularLocation>
        <location evidence="1">Membrane</location>
        <topology evidence="1">Multi-pass membrane protein</topology>
    </subcellularLocation>
</comment>
<dbReference type="PANTHER" id="PTHR10924:SF27">
    <property type="entry name" value="SOLUTE CARRIER FAMILY 49 MEMBER 4"/>
    <property type="match status" value="1"/>
</dbReference>
<feature type="transmembrane region" description="Helical" evidence="5">
    <location>
        <begin position="118"/>
        <end position="136"/>
    </location>
</feature>
<feature type="transmembrane region" description="Helical" evidence="5">
    <location>
        <begin position="91"/>
        <end position="111"/>
    </location>
</feature>
<feature type="transmembrane region" description="Helical" evidence="5">
    <location>
        <begin position="359"/>
        <end position="383"/>
    </location>
</feature>
<feature type="transmembrane region" description="Helical" evidence="5">
    <location>
        <begin position="389"/>
        <end position="411"/>
    </location>
</feature>
<evidence type="ECO:0000256" key="2">
    <source>
        <dbReference type="ARBA" id="ARBA00022692"/>
    </source>
</evidence>